<keyword evidence="1" id="KW-0812">Transmembrane</keyword>
<gene>
    <name evidence="2" type="ORF">HHL22_09725</name>
</gene>
<name>A0A7Y0ADU8_9BACT</name>
<evidence type="ECO:0000313" key="3">
    <source>
        <dbReference type="Proteomes" id="UP000559626"/>
    </source>
</evidence>
<evidence type="ECO:0000313" key="2">
    <source>
        <dbReference type="EMBL" id="NML65481.1"/>
    </source>
</evidence>
<sequence length="35" mass="4305">MSRLKQFRRLVTRYDRTASSYLGFVHFICALLWLR</sequence>
<keyword evidence="3" id="KW-1185">Reference proteome</keyword>
<organism evidence="2 3">
    <name type="scientific">Hymenobacter polaris</name>
    <dbReference type="NCBI Taxonomy" id="2682546"/>
    <lineage>
        <taxon>Bacteria</taxon>
        <taxon>Pseudomonadati</taxon>
        <taxon>Bacteroidota</taxon>
        <taxon>Cytophagia</taxon>
        <taxon>Cytophagales</taxon>
        <taxon>Hymenobacteraceae</taxon>
        <taxon>Hymenobacter</taxon>
    </lineage>
</organism>
<dbReference type="Proteomes" id="UP000559626">
    <property type="component" value="Unassembled WGS sequence"/>
</dbReference>
<feature type="transmembrane region" description="Helical" evidence="1">
    <location>
        <begin position="18"/>
        <end position="34"/>
    </location>
</feature>
<comment type="caution">
    <text evidence="2">The sequence shown here is derived from an EMBL/GenBank/DDBJ whole genome shotgun (WGS) entry which is preliminary data.</text>
</comment>
<dbReference type="AlphaFoldDB" id="A0A7Y0ADU8"/>
<keyword evidence="1" id="KW-0472">Membrane</keyword>
<accession>A0A7Y0ADU8</accession>
<evidence type="ECO:0000256" key="1">
    <source>
        <dbReference type="SAM" id="Phobius"/>
    </source>
</evidence>
<protein>
    <submittedName>
        <fullName evidence="2">Transposase</fullName>
    </submittedName>
</protein>
<proteinExistence type="predicted"/>
<reference evidence="2 3" key="1">
    <citation type="submission" date="2020-04" db="EMBL/GenBank/DDBJ databases">
        <title>Hymenobacter polaris sp. nov., isolated from Arctic soil.</title>
        <authorList>
            <person name="Dahal R.H."/>
        </authorList>
    </citation>
    <scope>NUCLEOTIDE SEQUENCE [LARGE SCALE GENOMIC DNA]</scope>
    <source>
        <strain evidence="2 3">RP-2-7</strain>
    </source>
</reference>
<dbReference type="EMBL" id="JABBGH010000001">
    <property type="protein sequence ID" value="NML65481.1"/>
    <property type="molecule type" value="Genomic_DNA"/>
</dbReference>
<keyword evidence="1" id="KW-1133">Transmembrane helix</keyword>